<dbReference type="OrthoDB" id="6064711at2"/>
<comment type="caution">
    <text evidence="3">The sequence shown here is derived from an EMBL/GenBank/DDBJ whole genome shotgun (WGS) entry which is preliminary data.</text>
</comment>
<evidence type="ECO:0000259" key="2">
    <source>
        <dbReference type="Pfam" id="PF08241"/>
    </source>
</evidence>
<dbReference type="RefSeq" id="WP_147925878.1">
    <property type="nucleotide sequence ID" value="NZ_VKAC01000004.1"/>
</dbReference>
<keyword evidence="1 3" id="KW-0808">Transferase</keyword>
<dbReference type="CDD" id="cd02440">
    <property type="entry name" value="AdoMet_MTases"/>
    <property type="match status" value="1"/>
</dbReference>
<dbReference type="PANTHER" id="PTHR43861:SF3">
    <property type="entry name" value="PUTATIVE (AFU_ORTHOLOGUE AFUA_2G14390)-RELATED"/>
    <property type="match status" value="1"/>
</dbReference>
<name>A0A5C8ZHW8_9ACTN</name>
<dbReference type="Pfam" id="PF08241">
    <property type="entry name" value="Methyltransf_11"/>
    <property type="match status" value="1"/>
</dbReference>
<sequence>MAAPAVVSTALRTLDAVNARHPWSHNDVYAPVVLHHARRVAAAGGTRAVDVGCGTGRLLRRLADVMPEVTGVEPDERSARLAAEATAGLPNVQVRHAAFEPLPERSVDLVTFVASLHHLPLEPTLTAVRAALRPGGRLVVVGRYQDTPADRYHSWASLVLNPVVGLVKQPRTATSLPPHMTCPIREPQEPFEQIAATTRALLPGAHVRRGLFWRCVAVWTAPR</sequence>
<proteinExistence type="predicted"/>
<keyword evidence="3" id="KW-0489">Methyltransferase</keyword>
<dbReference type="AlphaFoldDB" id="A0A5C8ZHW8"/>
<reference evidence="3 4" key="1">
    <citation type="submission" date="2019-07" db="EMBL/GenBank/DDBJ databases">
        <title>Quadrisphaera sp. strain DD2A genome sequencing and assembly.</title>
        <authorList>
            <person name="Kim I."/>
        </authorList>
    </citation>
    <scope>NUCLEOTIDE SEQUENCE [LARGE SCALE GENOMIC DNA]</scope>
    <source>
        <strain evidence="3 4">DD2A</strain>
    </source>
</reference>
<feature type="domain" description="Methyltransferase type 11" evidence="2">
    <location>
        <begin position="49"/>
        <end position="140"/>
    </location>
</feature>
<gene>
    <name evidence="3" type="ORF">FMM08_08400</name>
</gene>
<dbReference type="EMBL" id="VKAC01000004">
    <property type="protein sequence ID" value="TXR56749.1"/>
    <property type="molecule type" value="Genomic_DNA"/>
</dbReference>
<organism evidence="3 4">
    <name type="scientific">Quadrisphaera setariae</name>
    <dbReference type="NCBI Taxonomy" id="2593304"/>
    <lineage>
        <taxon>Bacteria</taxon>
        <taxon>Bacillati</taxon>
        <taxon>Actinomycetota</taxon>
        <taxon>Actinomycetes</taxon>
        <taxon>Kineosporiales</taxon>
        <taxon>Kineosporiaceae</taxon>
        <taxon>Quadrisphaera</taxon>
    </lineage>
</organism>
<accession>A0A5C8ZHW8</accession>
<dbReference type="Proteomes" id="UP000321234">
    <property type="component" value="Unassembled WGS sequence"/>
</dbReference>
<dbReference type="SUPFAM" id="SSF53335">
    <property type="entry name" value="S-adenosyl-L-methionine-dependent methyltransferases"/>
    <property type="match status" value="1"/>
</dbReference>
<evidence type="ECO:0000313" key="4">
    <source>
        <dbReference type="Proteomes" id="UP000321234"/>
    </source>
</evidence>
<dbReference type="PANTHER" id="PTHR43861">
    <property type="entry name" value="TRANS-ACONITATE 2-METHYLTRANSFERASE-RELATED"/>
    <property type="match status" value="1"/>
</dbReference>
<protein>
    <submittedName>
        <fullName evidence="3">Class I SAM-dependent methyltransferase</fullName>
    </submittedName>
</protein>
<dbReference type="GO" id="GO:0032259">
    <property type="term" value="P:methylation"/>
    <property type="evidence" value="ECO:0007669"/>
    <property type="project" value="UniProtKB-KW"/>
</dbReference>
<keyword evidence="4" id="KW-1185">Reference proteome</keyword>
<dbReference type="Gene3D" id="3.40.50.150">
    <property type="entry name" value="Vaccinia Virus protein VP39"/>
    <property type="match status" value="1"/>
</dbReference>
<evidence type="ECO:0000256" key="1">
    <source>
        <dbReference type="ARBA" id="ARBA00022679"/>
    </source>
</evidence>
<evidence type="ECO:0000313" key="3">
    <source>
        <dbReference type="EMBL" id="TXR56749.1"/>
    </source>
</evidence>
<dbReference type="InterPro" id="IPR013216">
    <property type="entry name" value="Methyltransf_11"/>
</dbReference>
<dbReference type="InterPro" id="IPR029063">
    <property type="entry name" value="SAM-dependent_MTases_sf"/>
</dbReference>
<dbReference type="GO" id="GO:0008757">
    <property type="term" value="F:S-adenosylmethionine-dependent methyltransferase activity"/>
    <property type="evidence" value="ECO:0007669"/>
    <property type="project" value="InterPro"/>
</dbReference>